<reference evidence="1 2" key="1">
    <citation type="submission" date="2019-04" db="EMBL/GenBank/DDBJ databases">
        <title>Friends and foes A comparative genomics study of 23 Aspergillus species from section Flavi.</title>
        <authorList>
            <consortium name="DOE Joint Genome Institute"/>
            <person name="Kjaerbolling I."/>
            <person name="Vesth T."/>
            <person name="Frisvad J.C."/>
            <person name="Nybo J.L."/>
            <person name="Theobald S."/>
            <person name="Kildgaard S."/>
            <person name="Isbrandt T."/>
            <person name="Kuo A."/>
            <person name="Sato A."/>
            <person name="Lyhne E.K."/>
            <person name="Kogle M.E."/>
            <person name="Wiebenga A."/>
            <person name="Kun R.S."/>
            <person name="Lubbers R.J."/>
            <person name="Makela M.R."/>
            <person name="Barry K."/>
            <person name="Chovatia M."/>
            <person name="Clum A."/>
            <person name="Daum C."/>
            <person name="Haridas S."/>
            <person name="He G."/>
            <person name="LaButti K."/>
            <person name="Lipzen A."/>
            <person name="Mondo S."/>
            <person name="Riley R."/>
            <person name="Salamov A."/>
            <person name="Simmons B.A."/>
            <person name="Magnuson J.K."/>
            <person name="Henrissat B."/>
            <person name="Mortensen U.H."/>
            <person name="Larsen T.O."/>
            <person name="Devries R.P."/>
            <person name="Grigoriev I.V."/>
            <person name="Machida M."/>
            <person name="Baker S.E."/>
            <person name="Andersen M.R."/>
        </authorList>
    </citation>
    <scope>NUCLEOTIDE SEQUENCE [LARGE SCALE GENOMIC DNA]</scope>
    <source>
        <strain evidence="1 2">CBS 151.66</strain>
    </source>
</reference>
<name>A0A5N5WPR5_9EURO</name>
<evidence type="ECO:0000313" key="2">
    <source>
        <dbReference type="Proteomes" id="UP000326565"/>
    </source>
</evidence>
<dbReference type="OrthoDB" id="4227485at2759"/>
<dbReference type="AlphaFoldDB" id="A0A5N5WPR5"/>
<gene>
    <name evidence="1" type="ORF">BDV29DRAFT_195186</name>
</gene>
<sequence>MNRSMYTDAELQLARERTLKYQGTAKINLNQIVPHPSIARKLDPKNVHRLCEIFRKDHCRPLDLHNHVTAVVSRHHLDGALHAAHVSAHDLMTNPSDRYAHLQFPIGQVQCLHGQHRLKAAEELLPDSDQCPCLQAALVDEYSNERPPSDGEVYRKLSAHEDVRAAFDALLALPALLEHGMKLGSIPRALAINVDEEMVNGLTHLFEYWASLVGHDRSKMLKIDVHTVGALQLLAPGVSNKDKKEAKGLVLSGAVFSNFTKSERVSIWKRLKKKKDIVPSLYSFFQNLWYLESCANCIKRLVVPTKTHSTVRSAVLNSFRRANVISAGCPIQTSETAYRRLSDSLINPAKLGYRQLWLYAMRHYPKVAKEPEKDDPVAKASREKTDKTVLYDMAVLAQRLGFASPQITELVAQSLDHQIAEDALVKARKPDRYRYSSETRNTLINQIVDCFRSAVPIDHQPSNEYIDGREIQPRARCGHPRANAQNQDLSGRHAGSFNGCRRFSSWLWFAVVTAVRRPVPIPRTKA</sequence>
<proteinExistence type="predicted"/>
<dbReference type="InterPro" id="IPR022198">
    <property type="entry name" value="DUF3723"/>
</dbReference>
<evidence type="ECO:0000313" key="1">
    <source>
        <dbReference type="EMBL" id="KAB8069052.1"/>
    </source>
</evidence>
<protein>
    <submittedName>
        <fullName evidence="1">Uncharacterized protein</fullName>
    </submittedName>
</protein>
<accession>A0A5N5WPR5</accession>
<organism evidence="1 2">
    <name type="scientific">Aspergillus leporis</name>
    <dbReference type="NCBI Taxonomy" id="41062"/>
    <lineage>
        <taxon>Eukaryota</taxon>
        <taxon>Fungi</taxon>
        <taxon>Dikarya</taxon>
        <taxon>Ascomycota</taxon>
        <taxon>Pezizomycotina</taxon>
        <taxon>Eurotiomycetes</taxon>
        <taxon>Eurotiomycetidae</taxon>
        <taxon>Eurotiales</taxon>
        <taxon>Aspergillaceae</taxon>
        <taxon>Aspergillus</taxon>
        <taxon>Aspergillus subgen. Circumdati</taxon>
    </lineage>
</organism>
<dbReference type="Proteomes" id="UP000326565">
    <property type="component" value="Unassembled WGS sequence"/>
</dbReference>
<dbReference type="EMBL" id="ML732359">
    <property type="protein sequence ID" value="KAB8069052.1"/>
    <property type="molecule type" value="Genomic_DNA"/>
</dbReference>
<keyword evidence="2" id="KW-1185">Reference proteome</keyword>
<dbReference type="Pfam" id="PF12520">
    <property type="entry name" value="DUF3723"/>
    <property type="match status" value="1"/>
</dbReference>